<name>A0A1F8CSL1_9BACT</name>
<dbReference type="EMBL" id="MGHY01000021">
    <property type="protein sequence ID" value="OGM79056.1"/>
    <property type="molecule type" value="Genomic_DNA"/>
</dbReference>
<dbReference type="STRING" id="1802538.A2382_01415"/>
<organism evidence="1 2">
    <name type="scientific">Candidatus Woesebacteria bacterium RIFOXYB1_FULL_38_16</name>
    <dbReference type="NCBI Taxonomy" id="1802538"/>
    <lineage>
        <taxon>Bacteria</taxon>
        <taxon>Candidatus Woeseibacteriota</taxon>
    </lineage>
</organism>
<comment type="caution">
    <text evidence="1">The sequence shown here is derived from an EMBL/GenBank/DDBJ whole genome shotgun (WGS) entry which is preliminary data.</text>
</comment>
<evidence type="ECO:0000313" key="2">
    <source>
        <dbReference type="Proteomes" id="UP000178999"/>
    </source>
</evidence>
<sequence>MANNAFIFLNKLVNKGFLLHGSNKKFDIITPNKKEKLDPRAGKLKAVYATNDSLIAMFLAIIAPQKLPLVKGNRKNMISWGYDKIGKIHFALSPNYYTHNAFDMGYIYVVEQSIFKPLKKLPHEFYSYEKITPKEVVFVKPYDFFSIIKPEIIPVEAIKKAGFHTEEEIKLMGYN</sequence>
<accession>A0A1F8CSL1</accession>
<evidence type="ECO:0000313" key="1">
    <source>
        <dbReference type="EMBL" id="OGM79056.1"/>
    </source>
</evidence>
<dbReference type="Proteomes" id="UP000178999">
    <property type="component" value="Unassembled WGS sequence"/>
</dbReference>
<dbReference type="AlphaFoldDB" id="A0A1F8CSL1"/>
<proteinExistence type="predicted"/>
<gene>
    <name evidence="1" type="ORF">A2382_01415</name>
</gene>
<reference evidence="1 2" key="1">
    <citation type="journal article" date="2016" name="Nat. Commun.">
        <title>Thousands of microbial genomes shed light on interconnected biogeochemical processes in an aquifer system.</title>
        <authorList>
            <person name="Anantharaman K."/>
            <person name="Brown C.T."/>
            <person name="Hug L.A."/>
            <person name="Sharon I."/>
            <person name="Castelle C.J."/>
            <person name="Probst A.J."/>
            <person name="Thomas B.C."/>
            <person name="Singh A."/>
            <person name="Wilkins M.J."/>
            <person name="Karaoz U."/>
            <person name="Brodie E.L."/>
            <person name="Williams K.H."/>
            <person name="Hubbard S.S."/>
            <person name="Banfield J.F."/>
        </authorList>
    </citation>
    <scope>NUCLEOTIDE SEQUENCE [LARGE SCALE GENOMIC DNA]</scope>
</reference>
<protein>
    <submittedName>
        <fullName evidence="1">Uncharacterized protein</fullName>
    </submittedName>
</protein>